<name>A0A6B9FRB1_9HYPH</name>
<accession>A0A6B9FRB1</accession>
<keyword evidence="1" id="KW-0812">Transmembrane</keyword>
<dbReference type="AlphaFoldDB" id="A0A6B9FRB1"/>
<sequence length="113" mass="11764">MDELTIEFPDSAAADATRLAEDLARHVSTTIDGVRAEVAPGSPDAMDFGATVAIILGAPSVAYLAKGIADWIRRQGDPALVIKRGRDSIVVKGGLDQATKRELILAALGRPAG</sequence>
<dbReference type="RefSeq" id="WP_010686067.1">
    <property type="nucleotide sequence ID" value="NZ_CP043538.1"/>
</dbReference>
<keyword evidence="1" id="KW-1133">Transmembrane helix</keyword>
<evidence type="ECO:0000256" key="1">
    <source>
        <dbReference type="SAM" id="Phobius"/>
    </source>
</evidence>
<proteinExistence type="predicted"/>
<dbReference type="Proteomes" id="UP000012488">
    <property type="component" value="Chromosome"/>
</dbReference>
<reference evidence="2 3" key="1">
    <citation type="journal article" date="2012" name="Genet. Mol. Biol.">
        <title>Analysis of 16S rRNA and mxaF genes revealing insights into Methylobacterium niche-specific plant association.</title>
        <authorList>
            <person name="Dourado M.N."/>
            <person name="Andreote F.D."/>
            <person name="Dini-Andreote F."/>
            <person name="Conti R."/>
            <person name="Araujo J.M."/>
            <person name="Araujo W.L."/>
        </authorList>
    </citation>
    <scope>NUCLEOTIDE SEQUENCE [LARGE SCALE GENOMIC DNA]</scope>
    <source>
        <strain evidence="2 3">SR1.6/6</strain>
    </source>
</reference>
<evidence type="ECO:0000313" key="2">
    <source>
        <dbReference type="EMBL" id="QGY04582.1"/>
    </source>
</evidence>
<protein>
    <submittedName>
        <fullName evidence="2">Uncharacterized protein</fullName>
    </submittedName>
</protein>
<keyword evidence="1" id="KW-0472">Membrane</keyword>
<dbReference type="EMBL" id="CP043538">
    <property type="protein sequence ID" value="QGY04582.1"/>
    <property type="molecule type" value="Genomic_DNA"/>
</dbReference>
<dbReference type="KEGG" id="mmes:MMSR116_23730"/>
<gene>
    <name evidence="2" type="ORF">MMSR116_23730</name>
</gene>
<organism evidence="2 3">
    <name type="scientific">Methylobacterium mesophilicum SR1.6/6</name>
    <dbReference type="NCBI Taxonomy" id="908290"/>
    <lineage>
        <taxon>Bacteria</taxon>
        <taxon>Pseudomonadati</taxon>
        <taxon>Pseudomonadota</taxon>
        <taxon>Alphaproteobacteria</taxon>
        <taxon>Hyphomicrobiales</taxon>
        <taxon>Methylobacteriaceae</taxon>
        <taxon>Methylobacterium</taxon>
    </lineage>
</organism>
<dbReference type="OrthoDB" id="4559490at2"/>
<feature type="transmembrane region" description="Helical" evidence="1">
    <location>
        <begin position="48"/>
        <end position="65"/>
    </location>
</feature>
<evidence type="ECO:0000313" key="3">
    <source>
        <dbReference type="Proteomes" id="UP000012488"/>
    </source>
</evidence>
<reference evidence="2 3" key="2">
    <citation type="journal article" date="2013" name="Genome Announc.">
        <title>Draft Genome Sequence of Methylobacterium mesophilicum Strain SR1.6/6, Isolated from Citrus sinensis.</title>
        <authorList>
            <person name="Marinho Almeida D."/>
            <person name="Dini-Andreote F."/>
            <person name="Camargo Neves A.A."/>
            <person name="Juca Ramos R.T."/>
            <person name="Andreote F.D."/>
            <person name="Carneiro A.R."/>
            <person name="Oliveira de Souza Lima A."/>
            <person name="Caracciolo Gomes de Sa P.H."/>
            <person name="Ribeiro Barbosa M.S."/>
            <person name="Araujo W.L."/>
            <person name="Silva A."/>
        </authorList>
    </citation>
    <scope>NUCLEOTIDE SEQUENCE [LARGE SCALE GENOMIC DNA]</scope>
    <source>
        <strain evidence="2 3">SR1.6/6</strain>
    </source>
</reference>